<evidence type="ECO:0000313" key="2">
    <source>
        <dbReference type="EMBL" id="PZP50814.1"/>
    </source>
</evidence>
<accession>A0A2W5F9E6</accession>
<dbReference type="Pfam" id="PF00027">
    <property type="entry name" value="cNMP_binding"/>
    <property type="match status" value="1"/>
</dbReference>
<protein>
    <recommendedName>
        <fullName evidence="1">Cyclic nucleotide-binding domain-containing protein</fullName>
    </recommendedName>
</protein>
<evidence type="ECO:0000259" key="1">
    <source>
        <dbReference type="PROSITE" id="PS50042"/>
    </source>
</evidence>
<dbReference type="PROSITE" id="PS50042">
    <property type="entry name" value="CNMP_BINDING_3"/>
    <property type="match status" value="1"/>
</dbReference>
<feature type="domain" description="Cyclic nucleotide-binding" evidence="1">
    <location>
        <begin position="45"/>
        <end position="127"/>
    </location>
</feature>
<dbReference type="EMBL" id="QFOI01000052">
    <property type="protein sequence ID" value="PZP50814.1"/>
    <property type="molecule type" value="Genomic_DNA"/>
</dbReference>
<dbReference type="Gene3D" id="2.60.120.10">
    <property type="entry name" value="Jelly Rolls"/>
    <property type="match status" value="1"/>
</dbReference>
<gene>
    <name evidence="2" type="ORF">DI598_04720</name>
</gene>
<proteinExistence type="predicted"/>
<dbReference type="InterPro" id="IPR014710">
    <property type="entry name" value="RmlC-like_jellyroll"/>
</dbReference>
<name>A0A2W5F9E6_9SPHI</name>
<organism evidence="2 3">
    <name type="scientific">Pseudopedobacter saltans</name>
    <dbReference type="NCBI Taxonomy" id="151895"/>
    <lineage>
        <taxon>Bacteria</taxon>
        <taxon>Pseudomonadati</taxon>
        <taxon>Bacteroidota</taxon>
        <taxon>Sphingobacteriia</taxon>
        <taxon>Sphingobacteriales</taxon>
        <taxon>Sphingobacteriaceae</taxon>
        <taxon>Pseudopedobacter</taxon>
    </lineage>
</organism>
<dbReference type="SUPFAM" id="SSF51206">
    <property type="entry name" value="cAMP-binding domain-like"/>
    <property type="match status" value="1"/>
</dbReference>
<comment type="caution">
    <text evidence="2">The sequence shown here is derived from an EMBL/GenBank/DDBJ whole genome shotgun (WGS) entry which is preliminary data.</text>
</comment>
<dbReference type="InterPro" id="IPR018490">
    <property type="entry name" value="cNMP-bd_dom_sf"/>
</dbReference>
<evidence type="ECO:0000313" key="3">
    <source>
        <dbReference type="Proteomes" id="UP000249645"/>
    </source>
</evidence>
<dbReference type="InterPro" id="IPR000595">
    <property type="entry name" value="cNMP-bd_dom"/>
</dbReference>
<dbReference type="AlphaFoldDB" id="A0A2W5F9E6"/>
<sequence length="211" mass="24586">MEKTKLKIEEEASQVFSECFEKTCAEYLIPIGIAREIKAAWKMKYVPAHTLLFERGQYFTEIWFVAYGAIRSSRIVDDKEWIYSLSVQKQYIGDYKSYLTGKPSILSFETMADSVIYVIEKNDLEKIYDQYPEANEFGRFLAEYATSFINQRILGMQTMSLKERYKRLLETFPEVAQKMHQQDIAAYLGAKPQSLSRMKSQLLKGDSPDLQ</sequence>
<reference evidence="2 3" key="1">
    <citation type="submission" date="2017-11" db="EMBL/GenBank/DDBJ databases">
        <title>Infants hospitalized years apart are colonized by the same room-sourced microbial strains.</title>
        <authorList>
            <person name="Brooks B."/>
            <person name="Olm M.R."/>
            <person name="Firek B.A."/>
            <person name="Baker R."/>
            <person name="Thomas B.C."/>
            <person name="Morowitz M.J."/>
            <person name="Banfield J.F."/>
        </authorList>
    </citation>
    <scope>NUCLEOTIDE SEQUENCE [LARGE SCALE GENOMIC DNA]</scope>
    <source>
        <strain evidence="2">S2_009_000_R2_76</strain>
    </source>
</reference>
<dbReference type="Proteomes" id="UP000249645">
    <property type="component" value="Unassembled WGS sequence"/>
</dbReference>